<feature type="compositionally biased region" description="Low complexity" evidence="1">
    <location>
        <begin position="70"/>
        <end position="83"/>
    </location>
</feature>
<organism evidence="4 5">
    <name type="scientific">Dyella solisilvae</name>
    <dbReference type="NCBI Taxonomy" id="1920168"/>
    <lineage>
        <taxon>Bacteria</taxon>
        <taxon>Pseudomonadati</taxon>
        <taxon>Pseudomonadota</taxon>
        <taxon>Gammaproteobacteria</taxon>
        <taxon>Lysobacterales</taxon>
        <taxon>Rhodanobacteraceae</taxon>
        <taxon>Dyella</taxon>
    </lineage>
</organism>
<evidence type="ECO:0000313" key="4">
    <source>
        <dbReference type="EMBL" id="RDJ00249.1"/>
    </source>
</evidence>
<feature type="region of interest" description="Disordered" evidence="1">
    <location>
        <begin position="115"/>
        <end position="145"/>
    </location>
</feature>
<name>A0A370KC78_9GAMM</name>
<dbReference type="Proteomes" id="UP000254711">
    <property type="component" value="Unassembled WGS sequence"/>
</dbReference>
<dbReference type="RefSeq" id="WP_114823974.1">
    <property type="nucleotide sequence ID" value="NZ_QQSY01000001.1"/>
</dbReference>
<feature type="compositionally biased region" description="Polar residues" evidence="1">
    <location>
        <begin position="42"/>
        <end position="52"/>
    </location>
</feature>
<dbReference type="Pfam" id="PF13511">
    <property type="entry name" value="DUF4124"/>
    <property type="match status" value="1"/>
</dbReference>
<evidence type="ECO:0000256" key="1">
    <source>
        <dbReference type="SAM" id="MobiDB-lite"/>
    </source>
</evidence>
<reference evidence="4 5" key="1">
    <citation type="submission" date="2018-07" db="EMBL/GenBank/DDBJ databases">
        <title>Dyella solisilvae sp. nov., isolated from the pine and broad-leaved mixed forest soil.</title>
        <authorList>
            <person name="Gao Z."/>
            <person name="Qiu L."/>
        </authorList>
    </citation>
    <scope>NUCLEOTIDE SEQUENCE [LARGE SCALE GENOMIC DNA]</scope>
    <source>
        <strain evidence="4 5">DHG54</strain>
    </source>
</reference>
<accession>A0A370KC78</accession>
<proteinExistence type="predicted"/>
<protein>
    <submittedName>
        <fullName evidence="4">DUF4124 domain-containing protein</fullName>
    </submittedName>
</protein>
<dbReference type="InterPro" id="IPR025392">
    <property type="entry name" value="DUF4124"/>
</dbReference>
<evidence type="ECO:0000259" key="3">
    <source>
        <dbReference type="Pfam" id="PF13511"/>
    </source>
</evidence>
<comment type="caution">
    <text evidence="4">The sequence shown here is derived from an EMBL/GenBank/DDBJ whole genome shotgun (WGS) entry which is preliminary data.</text>
</comment>
<feature type="signal peptide" evidence="2">
    <location>
        <begin position="1"/>
        <end position="19"/>
    </location>
</feature>
<gene>
    <name evidence="4" type="ORF">DVT68_05420</name>
</gene>
<feature type="region of interest" description="Disordered" evidence="1">
    <location>
        <begin position="34"/>
        <end position="93"/>
    </location>
</feature>
<dbReference type="AlphaFoldDB" id="A0A370KC78"/>
<evidence type="ECO:0000256" key="2">
    <source>
        <dbReference type="SAM" id="SignalP"/>
    </source>
</evidence>
<dbReference type="OrthoDB" id="7068596at2"/>
<keyword evidence="5" id="KW-1185">Reference proteome</keyword>
<keyword evidence="2" id="KW-0732">Signal</keyword>
<feature type="domain" description="DUF4124" evidence="3">
    <location>
        <begin position="9"/>
        <end position="61"/>
    </location>
</feature>
<sequence>MRRLLIATALLIAAPMVAAQAYKWTDANGTVHYSDAPPPQGTKYNKVTTTGTVEPLAAPAPSGNSSSETASAKPSQSSQPAQPMADTPENRAKFCSSLKGNLDTLKGSSPVVMEQNGQQKVIDADQRQQQTSTAEAQYKQYCPGT</sequence>
<feature type="chain" id="PRO_5016738043" evidence="2">
    <location>
        <begin position="20"/>
        <end position="145"/>
    </location>
</feature>
<dbReference type="EMBL" id="QQSY01000001">
    <property type="protein sequence ID" value="RDJ00249.1"/>
    <property type="molecule type" value="Genomic_DNA"/>
</dbReference>
<evidence type="ECO:0000313" key="5">
    <source>
        <dbReference type="Proteomes" id="UP000254711"/>
    </source>
</evidence>